<keyword evidence="4 5" id="KW-0574">Periplasm</keyword>
<evidence type="ECO:0000256" key="1">
    <source>
        <dbReference type="ARBA" id="ARBA00004418"/>
    </source>
</evidence>
<evidence type="ECO:0000313" key="7">
    <source>
        <dbReference type="EMBL" id="MFC5498343.1"/>
    </source>
</evidence>
<name>A0ABW0NFG9_9BURK</name>
<organism evidence="7 8">
    <name type="scientific">Caenimonas terrae</name>
    <dbReference type="NCBI Taxonomy" id="696074"/>
    <lineage>
        <taxon>Bacteria</taxon>
        <taxon>Pseudomonadati</taxon>
        <taxon>Pseudomonadota</taxon>
        <taxon>Betaproteobacteria</taxon>
        <taxon>Burkholderiales</taxon>
        <taxon>Comamonadaceae</taxon>
        <taxon>Caenimonas</taxon>
    </lineage>
</organism>
<dbReference type="Proteomes" id="UP001596037">
    <property type="component" value="Unassembled WGS sequence"/>
</dbReference>
<comment type="caution">
    <text evidence="7">The sequence shown here is derived from an EMBL/GenBank/DDBJ whole genome shotgun (WGS) entry which is preliminary data.</text>
</comment>
<dbReference type="Gene3D" id="3.40.190.10">
    <property type="entry name" value="Periplasmic binding protein-like II"/>
    <property type="match status" value="2"/>
</dbReference>
<evidence type="ECO:0000256" key="3">
    <source>
        <dbReference type="ARBA" id="ARBA00022729"/>
    </source>
</evidence>
<comment type="subcellular location">
    <subcellularLocation>
        <location evidence="1 5">Periplasm</location>
    </subcellularLocation>
</comment>
<dbReference type="RefSeq" id="WP_376850398.1">
    <property type="nucleotide sequence ID" value="NZ_JBHSMF010000006.1"/>
</dbReference>
<dbReference type="InterPro" id="IPR001188">
    <property type="entry name" value="Sperm_putr-bd"/>
</dbReference>
<dbReference type="PANTHER" id="PTHR30222:SF12">
    <property type="entry name" value="NORSPERMIDINE SENSOR"/>
    <property type="match status" value="1"/>
</dbReference>
<gene>
    <name evidence="7" type="ORF">ACFPOE_12430</name>
</gene>
<comment type="function">
    <text evidence="5">Required for the activity of the bacterial periplasmic transport system of putrescine.</text>
</comment>
<dbReference type="EMBL" id="JBHSMF010000006">
    <property type="protein sequence ID" value="MFC5498343.1"/>
    <property type="molecule type" value="Genomic_DNA"/>
</dbReference>
<keyword evidence="2 5" id="KW-0813">Transport</keyword>
<dbReference type="Pfam" id="PF13416">
    <property type="entry name" value="SBP_bac_8"/>
    <property type="match status" value="1"/>
</dbReference>
<dbReference type="PIRSF" id="PIRSF019574">
    <property type="entry name" value="Periplasmic_polyamine_BP"/>
    <property type="match status" value="1"/>
</dbReference>
<evidence type="ECO:0000313" key="8">
    <source>
        <dbReference type="Proteomes" id="UP001596037"/>
    </source>
</evidence>
<proteinExistence type="inferred from homology"/>
<feature type="chain" id="PRO_5046242425" description="Putrescine-binding periplasmic protein" evidence="6">
    <location>
        <begin position="33"/>
        <end position="376"/>
    </location>
</feature>
<dbReference type="InterPro" id="IPR006059">
    <property type="entry name" value="SBP"/>
</dbReference>
<comment type="similarity">
    <text evidence="5">Belongs to the bacterial solute-binding protein PotD/PotF family.</text>
</comment>
<evidence type="ECO:0000256" key="4">
    <source>
        <dbReference type="ARBA" id="ARBA00022764"/>
    </source>
</evidence>
<dbReference type="CDD" id="cd13659">
    <property type="entry name" value="PBP2_PotF"/>
    <property type="match status" value="1"/>
</dbReference>
<protein>
    <recommendedName>
        <fullName evidence="5">Putrescine-binding periplasmic protein</fullName>
    </recommendedName>
</protein>
<keyword evidence="3 6" id="KW-0732">Signal</keyword>
<dbReference type="SUPFAM" id="SSF53850">
    <property type="entry name" value="Periplasmic binding protein-like II"/>
    <property type="match status" value="1"/>
</dbReference>
<dbReference type="PANTHER" id="PTHR30222">
    <property type="entry name" value="SPERMIDINE/PUTRESCINE-BINDING PERIPLASMIC PROTEIN"/>
    <property type="match status" value="1"/>
</dbReference>
<accession>A0ABW0NFG9</accession>
<sequence>MVGSKLKAPRGVAAAVLAAFCLVLGGAQGAAAAEEKILNIYNWSDYIGDDTVANFEKETGIKVHYDTFDSNEALHAKLVAGKTGYDIVVPSANWAKLQAEGGLLMKLDKSRISTYGNLDPYVMKQLAATDPGNQYVVPWLWGITTVGINVDKLKKALGNLPMPDNAWDLVFKPEYVSKAKACGVSVLDSADELVPAALRYLGKPPYSRNPADYKEAEKLLKAIRPSITLFSSSGYINDMAAGSICLAVGWNGDISIARARALEAKNGNNIQVLLPKTGAILFFDTMAIPADAKHVENAYKWISYIYRPEVNAALVNKIFYANPVKASAKYIKPDVLANKAVFMPPADLARMVPPDVVPPDIRRLRTRMYTSVKTGQ</sequence>
<dbReference type="PRINTS" id="PR00909">
    <property type="entry name" value="SPERMDNBNDNG"/>
</dbReference>
<feature type="signal peptide" evidence="6">
    <location>
        <begin position="1"/>
        <end position="32"/>
    </location>
</feature>
<evidence type="ECO:0000256" key="6">
    <source>
        <dbReference type="SAM" id="SignalP"/>
    </source>
</evidence>
<evidence type="ECO:0000256" key="5">
    <source>
        <dbReference type="PIRNR" id="PIRNR019574"/>
    </source>
</evidence>
<evidence type="ECO:0000256" key="2">
    <source>
        <dbReference type="ARBA" id="ARBA00022448"/>
    </source>
</evidence>
<keyword evidence="8" id="KW-1185">Reference proteome</keyword>
<reference evidence="8" key="1">
    <citation type="journal article" date="2019" name="Int. J. Syst. Evol. Microbiol.">
        <title>The Global Catalogue of Microorganisms (GCM) 10K type strain sequencing project: providing services to taxonomists for standard genome sequencing and annotation.</title>
        <authorList>
            <consortium name="The Broad Institute Genomics Platform"/>
            <consortium name="The Broad Institute Genome Sequencing Center for Infectious Disease"/>
            <person name="Wu L."/>
            <person name="Ma J."/>
        </authorList>
    </citation>
    <scope>NUCLEOTIDE SEQUENCE [LARGE SCALE GENOMIC DNA]</scope>
    <source>
        <strain evidence="8">CCUG 57401</strain>
    </source>
</reference>